<dbReference type="InterPro" id="IPR015421">
    <property type="entry name" value="PyrdxlP-dep_Trfase_major"/>
</dbReference>
<evidence type="ECO:0000313" key="5">
    <source>
        <dbReference type="RefSeq" id="XP_027352059.1"/>
    </source>
</evidence>
<dbReference type="SUPFAM" id="SSF53383">
    <property type="entry name" value="PLP-dependent transferases"/>
    <property type="match status" value="1"/>
</dbReference>
<dbReference type="InterPro" id="IPR000192">
    <property type="entry name" value="Aminotrans_V_dom"/>
</dbReference>
<evidence type="ECO:0000256" key="1">
    <source>
        <dbReference type="ARBA" id="ARBA00022898"/>
    </source>
</evidence>
<reference evidence="4" key="1">
    <citation type="journal article" date="2019" name="Toxins">
        <title>Detection of Abrin-Like and Prepropulchellin-Like Toxin Genes and Transcripts Using Whole Genome Sequencing and Full-Length Transcript Sequencing of Abrus precatorius.</title>
        <authorList>
            <person name="Hovde B.T."/>
            <person name="Daligault H.E."/>
            <person name="Hanschen E.R."/>
            <person name="Kunde Y.A."/>
            <person name="Johnson M.B."/>
            <person name="Starkenburg S.R."/>
            <person name="Johnson S.L."/>
        </authorList>
    </citation>
    <scope>NUCLEOTIDE SEQUENCE [LARGE SCALE GENOMIC DNA]</scope>
</reference>
<dbReference type="KEGG" id="aprc:113862943"/>
<evidence type="ECO:0000313" key="7">
    <source>
        <dbReference type="RefSeq" id="XP_027352061.1"/>
    </source>
</evidence>
<evidence type="ECO:0000256" key="2">
    <source>
        <dbReference type="SAM" id="MobiDB-lite"/>
    </source>
</evidence>
<evidence type="ECO:0000313" key="4">
    <source>
        <dbReference type="Proteomes" id="UP000694853"/>
    </source>
</evidence>
<feature type="region of interest" description="Disordered" evidence="2">
    <location>
        <begin position="1"/>
        <end position="22"/>
    </location>
</feature>
<reference evidence="5 6" key="2">
    <citation type="submission" date="2025-04" db="UniProtKB">
        <authorList>
            <consortium name="RefSeq"/>
        </authorList>
    </citation>
    <scope>IDENTIFICATION</scope>
    <source>
        <tissue evidence="5 6">Young leaves</tissue>
    </source>
</reference>
<dbReference type="Proteomes" id="UP000694853">
    <property type="component" value="Unplaced"/>
</dbReference>
<dbReference type="OrthoDB" id="5978656at2759"/>
<gene>
    <name evidence="5 6 7" type="primary">LOC113862943</name>
</gene>
<feature type="compositionally biased region" description="Polar residues" evidence="2">
    <location>
        <begin position="1"/>
        <end position="17"/>
    </location>
</feature>
<dbReference type="GeneID" id="113862943"/>
<dbReference type="RefSeq" id="XP_027352061.1">
    <property type="nucleotide sequence ID" value="XM_027496260.1"/>
</dbReference>
<dbReference type="InterPro" id="IPR015424">
    <property type="entry name" value="PyrdxlP-dep_Trfase"/>
</dbReference>
<dbReference type="RefSeq" id="XP_027352059.1">
    <property type="nucleotide sequence ID" value="XM_027496258.1"/>
</dbReference>
<evidence type="ECO:0000259" key="3">
    <source>
        <dbReference type="Pfam" id="PF00266"/>
    </source>
</evidence>
<feature type="domain" description="Aminotransferase class V" evidence="3">
    <location>
        <begin position="58"/>
        <end position="274"/>
    </location>
</feature>
<name>A0A8B8L769_ABRPR</name>
<keyword evidence="4" id="KW-1185">Reference proteome</keyword>
<dbReference type="PANTHER" id="PTHR43092:SF2">
    <property type="entry name" value="HERCYNYLCYSTEINE SULFOXIDE LYASE"/>
    <property type="match status" value="1"/>
</dbReference>
<organism evidence="4 6">
    <name type="scientific">Abrus precatorius</name>
    <name type="common">Indian licorice</name>
    <name type="synonym">Glycine abrus</name>
    <dbReference type="NCBI Taxonomy" id="3816"/>
    <lineage>
        <taxon>Eukaryota</taxon>
        <taxon>Viridiplantae</taxon>
        <taxon>Streptophyta</taxon>
        <taxon>Embryophyta</taxon>
        <taxon>Tracheophyta</taxon>
        <taxon>Spermatophyta</taxon>
        <taxon>Magnoliopsida</taxon>
        <taxon>eudicotyledons</taxon>
        <taxon>Gunneridae</taxon>
        <taxon>Pentapetalae</taxon>
        <taxon>rosids</taxon>
        <taxon>fabids</taxon>
        <taxon>Fabales</taxon>
        <taxon>Fabaceae</taxon>
        <taxon>Papilionoideae</taxon>
        <taxon>50 kb inversion clade</taxon>
        <taxon>NPAAA clade</taxon>
        <taxon>indigoferoid/millettioid clade</taxon>
        <taxon>Abreae</taxon>
        <taxon>Abrus</taxon>
    </lineage>
</organism>
<keyword evidence="1" id="KW-0663">Pyridoxal phosphate</keyword>
<sequence>MASTNNHIHHNGSTVSHVSKKPKLSSVITPSEVQSEFAHHDPSVARINNGSFGCCPASVIAAQQRWQLDYLRQPDHFYFNQLNTGIHHSRTIIKDLVNADHVDEISIVDNATTAAAIVLQRTAWAFREGTFQNGDVVLMLHYAYGAVKKSIEAYVTRSGGKVIEVPLPFPVNSNDEIVSEFRKALERGKSEGKRVRLAVIDHVTSMPCVVIPVKELIQICREEGVDQVFVDAAHSIGCTDVDMKDIGADFYTSNLHKWFFCPPSIAFLYCRRNPKCSDLHHPVVSHEYGNGLAVESAWIGTRDYSSQLVVPEVLDFVNRFEGGIEGIKRRNHDAVVEMGDMLVKAWGTHLGSPPHMCASMVMVGLPPCLGIASDSDALRLRTHLRDAFGVEVPIYYRAPKDGEVGVVTGYARISYQVYNKVEDYYKFRDAVNKLVQNGFTCAGLAD</sequence>
<dbReference type="Gene3D" id="3.40.640.10">
    <property type="entry name" value="Type I PLP-dependent aspartate aminotransferase-like (Major domain)"/>
    <property type="match status" value="1"/>
</dbReference>
<dbReference type="RefSeq" id="XP_027352060.1">
    <property type="nucleotide sequence ID" value="XM_027496259.1"/>
</dbReference>
<dbReference type="PANTHER" id="PTHR43092">
    <property type="entry name" value="L-CYSTEINE DESULFHYDRASE"/>
    <property type="match status" value="1"/>
</dbReference>
<protein>
    <submittedName>
        <fullName evidence="5 6">Probable L-cysteine desulfhydrase, chloroplastic</fullName>
    </submittedName>
</protein>
<evidence type="ECO:0000313" key="6">
    <source>
        <dbReference type="RefSeq" id="XP_027352060.1"/>
    </source>
</evidence>
<proteinExistence type="predicted"/>
<dbReference type="AlphaFoldDB" id="A0A8B8L769"/>
<accession>A0A8B8L769</accession>
<dbReference type="Pfam" id="PF00266">
    <property type="entry name" value="Aminotran_5"/>
    <property type="match status" value="1"/>
</dbReference>